<reference evidence="2 3" key="1">
    <citation type="submission" date="2018-11" db="EMBL/GenBank/DDBJ databases">
        <title>Genome sequences of Brenneria nigrifluens and Brenneria rubrifaciens.</title>
        <authorList>
            <person name="Poret-Peterson A.T."/>
            <person name="McClean A.E."/>
            <person name="Kluepfel D.A."/>
        </authorList>
    </citation>
    <scope>NUCLEOTIDE SEQUENCE [LARGE SCALE GENOMIC DNA]</scope>
    <source>
        <strain evidence="2 3">6D370</strain>
    </source>
</reference>
<dbReference type="AlphaFoldDB" id="A0A4P8QTI6"/>
<dbReference type="EMBL" id="CP034035">
    <property type="protein sequence ID" value="QCR09936.1"/>
    <property type="molecule type" value="Genomic_DNA"/>
</dbReference>
<feature type="region of interest" description="Disordered" evidence="1">
    <location>
        <begin position="1"/>
        <end position="32"/>
    </location>
</feature>
<evidence type="ECO:0000256" key="1">
    <source>
        <dbReference type="SAM" id="MobiDB-lite"/>
    </source>
</evidence>
<organism evidence="2 3">
    <name type="scientific">Brenneria rubrifaciens</name>
    <dbReference type="NCBI Taxonomy" id="55213"/>
    <lineage>
        <taxon>Bacteria</taxon>
        <taxon>Pseudomonadati</taxon>
        <taxon>Pseudomonadota</taxon>
        <taxon>Gammaproteobacteria</taxon>
        <taxon>Enterobacterales</taxon>
        <taxon>Pectobacteriaceae</taxon>
        <taxon>Brenneria</taxon>
    </lineage>
</organism>
<proteinExistence type="predicted"/>
<dbReference type="Proteomes" id="UP000299580">
    <property type="component" value="Chromosome"/>
</dbReference>
<keyword evidence="3" id="KW-1185">Reference proteome</keyword>
<evidence type="ECO:0000313" key="2">
    <source>
        <dbReference type="EMBL" id="QCR09936.1"/>
    </source>
</evidence>
<evidence type="ECO:0000313" key="3">
    <source>
        <dbReference type="Proteomes" id="UP000299580"/>
    </source>
</evidence>
<gene>
    <name evidence="2" type="ORF">EH207_16345</name>
</gene>
<dbReference type="KEGG" id="brb:EH207_16345"/>
<accession>A0A4P8QTI6</accession>
<protein>
    <submittedName>
        <fullName evidence="2">AMP nucleosidase</fullName>
    </submittedName>
</protein>
<sequence length="32" mass="3449">MLPENVTIWQPERPALTLSKKTGAVHSRSSGG</sequence>
<name>A0A4P8QTI6_9GAMM</name>